<sequence>MKNFIDLVLGPTSGGTPKPDTSAVVRPSAVRTEPSPSFQNKSHVTTVSKHRALSPELEDDSDLVEDSTSIIKLVWKPWMRAHDRDIDIHSKDSVADDVDVAVGLDKATILPPDLRIFENQHDDSLVRSVVQLMVVNEELGQKLKTTEQLEKVTLDVAALVKGLNSSLEANMETLRSSLKDAEDKAYNEGFEKAESVMAEQIPVIEGFYFKKGWDTALVEAKVPTDFELLSMNDVTVPSSLGRNLPPTEVPVANTPVVVSFTVLIDDSTVDPIDPSDVL</sequence>
<accession>A0ABC8SA65</accession>
<proteinExistence type="predicted"/>
<comment type="caution">
    <text evidence="2">The sequence shown here is derived from an EMBL/GenBank/DDBJ whole genome shotgun (WGS) entry which is preliminary data.</text>
</comment>
<reference evidence="2 3" key="1">
    <citation type="submission" date="2024-02" db="EMBL/GenBank/DDBJ databases">
        <authorList>
            <person name="Vignale AGUSTIN F."/>
            <person name="Sosa J E."/>
            <person name="Modenutti C."/>
        </authorList>
    </citation>
    <scope>NUCLEOTIDE SEQUENCE [LARGE SCALE GENOMIC DNA]</scope>
</reference>
<evidence type="ECO:0000313" key="3">
    <source>
        <dbReference type="Proteomes" id="UP001642360"/>
    </source>
</evidence>
<dbReference type="AlphaFoldDB" id="A0ABC8SA65"/>
<dbReference type="Proteomes" id="UP001642360">
    <property type="component" value="Unassembled WGS sequence"/>
</dbReference>
<keyword evidence="3" id="KW-1185">Reference proteome</keyword>
<feature type="compositionally biased region" description="Polar residues" evidence="1">
    <location>
        <begin position="34"/>
        <end position="47"/>
    </location>
</feature>
<protein>
    <submittedName>
        <fullName evidence="2">Uncharacterized protein</fullName>
    </submittedName>
</protein>
<dbReference type="EMBL" id="CAUOFW020002494">
    <property type="protein sequence ID" value="CAK9154113.1"/>
    <property type="molecule type" value="Genomic_DNA"/>
</dbReference>
<feature type="region of interest" description="Disordered" evidence="1">
    <location>
        <begin position="8"/>
        <end position="59"/>
    </location>
</feature>
<evidence type="ECO:0000313" key="2">
    <source>
        <dbReference type="EMBL" id="CAK9154113.1"/>
    </source>
</evidence>
<name>A0ABC8SA65_9AQUA</name>
<gene>
    <name evidence="2" type="ORF">ILEXP_LOCUS22420</name>
</gene>
<evidence type="ECO:0000256" key="1">
    <source>
        <dbReference type="SAM" id="MobiDB-lite"/>
    </source>
</evidence>
<organism evidence="2 3">
    <name type="scientific">Ilex paraguariensis</name>
    <name type="common">yerba mate</name>
    <dbReference type="NCBI Taxonomy" id="185542"/>
    <lineage>
        <taxon>Eukaryota</taxon>
        <taxon>Viridiplantae</taxon>
        <taxon>Streptophyta</taxon>
        <taxon>Embryophyta</taxon>
        <taxon>Tracheophyta</taxon>
        <taxon>Spermatophyta</taxon>
        <taxon>Magnoliopsida</taxon>
        <taxon>eudicotyledons</taxon>
        <taxon>Gunneridae</taxon>
        <taxon>Pentapetalae</taxon>
        <taxon>asterids</taxon>
        <taxon>campanulids</taxon>
        <taxon>Aquifoliales</taxon>
        <taxon>Aquifoliaceae</taxon>
        <taxon>Ilex</taxon>
    </lineage>
</organism>